<dbReference type="AlphaFoldDB" id="A0A4Y2UUM0"/>
<protein>
    <submittedName>
        <fullName evidence="1">Uncharacterized protein</fullName>
    </submittedName>
</protein>
<gene>
    <name evidence="1" type="ORF">AVEN_117034_1</name>
</gene>
<accession>A0A4Y2UUM0</accession>
<dbReference type="Proteomes" id="UP000499080">
    <property type="component" value="Unassembled WGS sequence"/>
</dbReference>
<proteinExistence type="predicted"/>
<keyword evidence="2" id="KW-1185">Reference proteome</keyword>
<sequence>PLRQVRFGEWHSDRVLTRLWNHNRFAIKELCKTRILLWGKHLVKYPLGEHYISLPLAIVDISLEFGKVPTKAAVFADSFDQGRFILGNRKAALIEKKKMGKFTAIKPINTVQTRSETREVEKEMTEKESDSPEIIVVKNGINKTENAFELESHSEEIKIPDLINESRELTLQEINRENLRGLNKTVQNWRNFSE</sequence>
<dbReference type="OrthoDB" id="6427445at2759"/>
<feature type="non-terminal residue" evidence="1">
    <location>
        <position position="1"/>
    </location>
</feature>
<evidence type="ECO:0000313" key="1">
    <source>
        <dbReference type="EMBL" id="GBO15891.1"/>
    </source>
</evidence>
<organism evidence="1 2">
    <name type="scientific">Araneus ventricosus</name>
    <name type="common">Orbweaver spider</name>
    <name type="synonym">Epeira ventricosa</name>
    <dbReference type="NCBI Taxonomy" id="182803"/>
    <lineage>
        <taxon>Eukaryota</taxon>
        <taxon>Metazoa</taxon>
        <taxon>Ecdysozoa</taxon>
        <taxon>Arthropoda</taxon>
        <taxon>Chelicerata</taxon>
        <taxon>Arachnida</taxon>
        <taxon>Araneae</taxon>
        <taxon>Araneomorphae</taxon>
        <taxon>Entelegynae</taxon>
        <taxon>Araneoidea</taxon>
        <taxon>Araneidae</taxon>
        <taxon>Araneus</taxon>
    </lineage>
</organism>
<comment type="caution">
    <text evidence="1">The sequence shown here is derived from an EMBL/GenBank/DDBJ whole genome shotgun (WGS) entry which is preliminary data.</text>
</comment>
<dbReference type="EMBL" id="BGPR01039840">
    <property type="protein sequence ID" value="GBO15891.1"/>
    <property type="molecule type" value="Genomic_DNA"/>
</dbReference>
<evidence type="ECO:0000313" key="2">
    <source>
        <dbReference type="Proteomes" id="UP000499080"/>
    </source>
</evidence>
<reference evidence="1 2" key="1">
    <citation type="journal article" date="2019" name="Sci. Rep.">
        <title>Orb-weaving spider Araneus ventricosus genome elucidates the spidroin gene catalogue.</title>
        <authorList>
            <person name="Kono N."/>
            <person name="Nakamura H."/>
            <person name="Ohtoshi R."/>
            <person name="Moran D.A.P."/>
            <person name="Shinohara A."/>
            <person name="Yoshida Y."/>
            <person name="Fujiwara M."/>
            <person name="Mori M."/>
            <person name="Tomita M."/>
            <person name="Arakawa K."/>
        </authorList>
    </citation>
    <scope>NUCLEOTIDE SEQUENCE [LARGE SCALE GENOMIC DNA]</scope>
</reference>
<name>A0A4Y2UUM0_ARAVE</name>